<feature type="compositionally biased region" description="Basic and acidic residues" evidence="1">
    <location>
        <begin position="129"/>
        <end position="140"/>
    </location>
</feature>
<comment type="caution">
    <text evidence="2">The sequence shown here is derived from an EMBL/GenBank/DDBJ whole genome shotgun (WGS) entry which is preliminary data.</text>
</comment>
<organism evidence="2 3">
    <name type="scientific">Trichophyton interdigitale (strain MR816)</name>
    <dbReference type="NCBI Taxonomy" id="1215338"/>
    <lineage>
        <taxon>Eukaryota</taxon>
        <taxon>Fungi</taxon>
        <taxon>Dikarya</taxon>
        <taxon>Ascomycota</taxon>
        <taxon>Pezizomycotina</taxon>
        <taxon>Eurotiomycetes</taxon>
        <taxon>Eurotiomycetidae</taxon>
        <taxon>Onygenales</taxon>
        <taxon>Arthrodermataceae</taxon>
        <taxon>Trichophyton</taxon>
    </lineage>
</organism>
<dbReference type="EMBL" id="AOKY01000160">
    <property type="protein sequence ID" value="KDB26074.1"/>
    <property type="molecule type" value="Genomic_DNA"/>
</dbReference>
<feature type="compositionally biased region" description="Acidic residues" evidence="1">
    <location>
        <begin position="112"/>
        <end position="128"/>
    </location>
</feature>
<reference evidence="2 3" key="1">
    <citation type="submission" date="2014-02" db="EMBL/GenBank/DDBJ databases">
        <title>The Genome Sequence of Trichophyton interdigitale MR816.</title>
        <authorList>
            <consortium name="The Broad Institute Genomics Platform"/>
            <person name="Cuomo C.A."/>
            <person name="White T.C."/>
            <person name="Graser Y."/>
            <person name="Martinez-Rossi N."/>
            <person name="Heitman J."/>
            <person name="Young S.K."/>
            <person name="Zeng Q."/>
            <person name="Gargeya S."/>
            <person name="Abouelleil A."/>
            <person name="Alvarado L."/>
            <person name="Chapman S.B."/>
            <person name="Gainer-Dewar J."/>
            <person name="Goldberg J."/>
            <person name="Griggs A."/>
            <person name="Gujja S."/>
            <person name="Hansen M."/>
            <person name="Howarth C."/>
            <person name="Imamovic A."/>
            <person name="Larimer J."/>
            <person name="Martinez D."/>
            <person name="Murphy C."/>
            <person name="Pearson M.D."/>
            <person name="Persinoti G."/>
            <person name="Poon T."/>
            <person name="Priest M."/>
            <person name="Roberts A.D."/>
            <person name="Saif S."/>
            <person name="Shea T.D."/>
            <person name="Sykes S.N."/>
            <person name="Wortman J."/>
            <person name="Nusbaum C."/>
            <person name="Birren B."/>
        </authorList>
    </citation>
    <scope>NUCLEOTIDE SEQUENCE [LARGE SCALE GENOMIC DNA]</scope>
    <source>
        <strain evidence="2 3">MR816</strain>
    </source>
</reference>
<proteinExistence type="predicted"/>
<feature type="region of interest" description="Disordered" evidence="1">
    <location>
        <begin position="1"/>
        <end position="27"/>
    </location>
</feature>
<dbReference type="HOGENOM" id="CLU_1836553_0_0_1"/>
<protein>
    <submittedName>
        <fullName evidence="2">Uncharacterized protein</fullName>
    </submittedName>
</protein>
<sequence length="140" mass="15070">MQAWTNQVGEPSGRPGTPGLSETPGGPGVAGKLLLSTMIRITPVEMTTLASDALRKTLELELFDVVAVDVEFEVATLKLTLKVGCLAPRVTALGHIRGRAVPLSSRQASADGETDETDEIDEIDEIDAEIEKTSREKRER</sequence>
<evidence type="ECO:0000313" key="3">
    <source>
        <dbReference type="Proteomes" id="UP000024533"/>
    </source>
</evidence>
<dbReference type="AlphaFoldDB" id="A0A059JE45"/>
<evidence type="ECO:0000256" key="1">
    <source>
        <dbReference type="SAM" id="MobiDB-lite"/>
    </source>
</evidence>
<feature type="region of interest" description="Disordered" evidence="1">
    <location>
        <begin position="102"/>
        <end position="140"/>
    </location>
</feature>
<name>A0A059JE45_TRIIM</name>
<evidence type="ECO:0000313" key="2">
    <source>
        <dbReference type="EMBL" id="KDB26074.1"/>
    </source>
</evidence>
<dbReference type="Proteomes" id="UP000024533">
    <property type="component" value="Unassembled WGS sequence"/>
</dbReference>
<gene>
    <name evidence="2" type="ORF">H109_02081</name>
</gene>
<keyword evidence="3" id="KW-1185">Reference proteome</keyword>
<accession>A0A059JE45</accession>